<evidence type="ECO:0000313" key="1">
    <source>
        <dbReference type="EMBL" id="KAJ9082019.1"/>
    </source>
</evidence>
<comment type="caution">
    <text evidence="1">The sequence shown here is derived from an EMBL/GenBank/DDBJ whole genome shotgun (WGS) entry which is preliminary data.</text>
</comment>
<dbReference type="EC" id="2.7.11.1" evidence="1"/>
<keyword evidence="1" id="KW-0418">Kinase</keyword>
<proteinExistence type="predicted"/>
<gene>
    <name evidence="1" type="primary">SGK2_2</name>
    <name evidence="1" type="ORF">DSO57_1008696</name>
</gene>
<protein>
    <submittedName>
        <fullName evidence="1">Serine/threonine-protein kinase Sgk2</fullName>
        <ecNumber evidence="1">2.7.11.1</ecNumber>
    </submittedName>
</protein>
<keyword evidence="2" id="KW-1185">Reference proteome</keyword>
<organism evidence="1 2">
    <name type="scientific">Entomophthora muscae</name>
    <dbReference type="NCBI Taxonomy" id="34485"/>
    <lineage>
        <taxon>Eukaryota</taxon>
        <taxon>Fungi</taxon>
        <taxon>Fungi incertae sedis</taxon>
        <taxon>Zoopagomycota</taxon>
        <taxon>Entomophthoromycotina</taxon>
        <taxon>Entomophthoromycetes</taxon>
        <taxon>Entomophthorales</taxon>
        <taxon>Entomophthoraceae</taxon>
        <taxon>Entomophthora</taxon>
    </lineage>
</organism>
<accession>A0ACC2U5E3</accession>
<sequence length="767" mass="86581">MSTATEPGPNILNSMSIELKARPTTSTAVLNKGKRHSITSDHFRNHNQHFLSQLFYSNNSGTRISRVSQDTRTVHPQNNRRVFNAYIVTSDTIRTKDLKYVVYKILVTSGLSQWFVHKRFSEFLELHKLVQKRFPVPAKQLPKLPSKRIFFGKFLASHITSRKERINKYLSALIDIPVFRNFEEVRRFFAEDISSEKPDQKPTVTGSTALQLLNQVAAVSDEATDLPNLVADTSDSISLGGSPIIECPTNSSNLSNSPNLPPKTFPLYKGHQRKAISVHTRRPVVLKRAATSSISELSPNSTPRTSFGVDCSRRASLVSLKSPVLSGMRSPDKPHFKRPQKPKHPSSRATLDDFVLLKVIGSGSYGKVMLARHKSSGLVLAIKAISKKQLLHQPKEIARVMSERSVLKRNLDHPFLVSLRYSFQTAKKLYFCIDYVNGGELFYHIQREKRFTEERAKFYAAEILLALEYLHSKRIIYRDLKPENCLIDSTGHIRIVDFGMAKDMAQIVNGRLYSMCGTPEYMAPEVLKEEGYDMTLDWYCLGAVIYEMLVGSPPYYSREQSDMFDKILHSRLKFPSVVSPVARDIISKLLERDPSKRLGAGLFGSQDIRNHAFFEGISWQDISAKAVEPPFIPTVTGLLDMRNIDPSFHQQPLPSSIENEGKVRIIPTYGGEKLQEDIINLFGGIKNPADIPCDGPDYNQHFFASGSRFSLSQSRLCILEGSSLISDNATSPKLSDVDEVEDLTKAFEGFSYVCSEMENYYENRHPN</sequence>
<reference evidence="1" key="1">
    <citation type="submission" date="2022-04" db="EMBL/GenBank/DDBJ databases">
        <title>Genome of the entomopathogenic fungus Entomophthora muscae.</title>
        <authorList>
            <person name="Elya C."/>
            <person name="Lovett B.R."/>
            <person name="Lee E."/>
            <person name="Macias A.M."/>
            <person name="Hajek A.E."/>
            <person name="De Bivort B.L."/>
            <person name="Kasson M.T."/>
            <person name="De Fine Licht H.H."/>
            <person name="Stajich J.E."/>
        </authorList>
    </citation>
    <scope>NUCLEOTIDE SEQUENCE</scope>
    <source>
        <strain evidence="1">Berkeley</strain>
    </source>
</reference>
<dbReference type="Proteomes" id="UP001165960">
    <property type="component" value="Unassembled WGS sequence"/>
</dbReference>
<keyword evidence="1" id="KW-0808">Transferase</keyword>
<name>A0ACC2U5E3_9FUNG</name>
<dbReference type="EMBL" id="QTSX02001447">
    <property type="protein sequence ID" value="KAJ9082019.1"/>
    <property type="molecule type" value="Genomic_DNA"/>
</dbReference>
<evidence type="ECO:0000313" key="2">
    <source>
        <dbReference type="Proteomes" id="UP001165960"/>
    </source>
</evidence>